<dbReference type="InterPro" id="IPR051673">
    <property type="entry name" value="SSDNA_exonuclease_RecJ"/>
</dbReference>
<dbReference type="PANTHER" id="PTHR30255">
    <property type="entry name" value="SINGLE-STRANDED-DNA-SPECIFIC EXONUCLEASE RECJ"/>
    <property type="match status" value="1"/>
</dbReference>
<dbReference type="RefSeq" id="WP_188615147.1">
    <property type="nucleotide sequence ID" value="NZ_BMJT01000007.1"/>
</dbReference>
<dbReference type="InterPro" id="IPR038763">
    <property type="entry name" value="DHH_sf"/>
</dbReference>
<reference evidence="1" key="1">
    <citation type="journal article" date="2014" name="Int. J. Syst. Evol. Microbiol.">
        <title>Complete genome sequence of Corynebacterium casei LMG S-19264T (=DSM 44701T), isolated from a smear-ripened cheese.</title>
        <authorList>
            <consortium name="US DOE Joint Genome Institute (JGI-PGF)"/>
            <person name="Walter F."/>
            <person name="Albersmeier A."/>
            <person name="Kalinowski J."/>
            <person name="Ruckert C."/>
        </authorList>
    </citation>
    <scope>NUCLEOTIDE SEQUENCE</scope>
    <source>
        <strain evidence="1">CGMCC 1.15760</strain>
    </source>
</reference>
<dbReference type="AlphaFoldDB" id="A0A917G832"/>
<reference evidence="1" key="2">
    <citation type="submission" date="2020-09" db="EMBL/GenBank/DDBJ databases">
        <authorList>
            <person name="Sun Q."/>
            <person name="Zhou Y."/>
        </authorList>
    </citation>
    <scope>NUCLEOTIDE SEQUENCE</scope>
    <source>
        <strain evidence="1">CGMCC 1.15760</strain>
    </source>
</reference>
<keyword evidence="2" id="KW-1185">Reference proteome</keyword>
<evidence type="ECO:0000313" key="1">
    <source>
        <dbReference type="EMBL" id="GGG27372.1"/>
    </source>
</evidence>
<dbReference type="SUPFAM" id="SSF64182">
    <property type="entry name" value="DHH phosphoesterases"/>
    <property type="match status" value="1"/>
</dbReference>
<gene>
    <name evidence="1" type="ORF">GCM10007425_22400</name>
</gene>
<accession>A0A917G832</accession>
<comment type="caution">
    <text evidence="1">The sequence shown here is derived from an EMBL/GenBank/DDBJ whole genome shotgun (WGS) entry which is preliminary data.</text>
</comment>
<proteinExistence type="predicted"/>
<organism evidence="1 2">
    <name type="scientific">Lysinibacillus alkalisoli</name>
    <dbReference type="NCBI Taxonomy" id="1911548"/>
    <lineage>
        <taxon>Bacteria</taxon>
        <taxon>Bacillati</taxon>
        <taxon>Bacillota</taxon>
        <taxon>Bacilli</taxon>
        <taxon>Bacillales</taxon>
        <taxon>Bacillaceae</taxon>
        <taxon>Lysinibacillus</taxon>
    </lineage>
</organism>
<dbReference type="Proteomes" id="UP000616608">
    <property type="component" value="Unassembled WGS sequence"/>
</dbReference>
<protein>
    <recommendedName>
        <fullName evidence="3">Single-stranded-DNA-specific exonuclease RecJ</fullName>
    </recommendedName>
</protein>
<evidence type="ECO:0000313" key="2">
    <source>
        <dbReference type="Proteomes" id="UP000616608"/>
    </source>
</evidence>
<dbReference type="EMBL" id="BMJT01000007">
    <property type="protein sequence ID" value="GGG27372.1"/>
    <property type="molecule type" value="Genomic_DNA"/>
</dbReference>
<name>A0A917G832_9BACI</name>
<evidence type="ECO:0008006" key="3">
    <source>
        <dbReference type="Google" id="ProtNLM"/>
    </source>
</evidence>
<sequence>MEKRWIIERQNQQLVTQLQDEFALSAITAKILVARGYTTSEQVKTFLSAQPVVHDPLSMHGMQEAVTLIEEVIAEGGFIRVYGDYDTGATRF</sequence>
<dbReference type="PANTHER" id="PTHR30255:SF2">
    <property type="entry name" value="SINGLE-STRANDED-DNA-SPECIFIC EXONUCLEASE RECJ"/>
    <property type="match status" value="1"/>
</dbReference>